<keyword evidence="1" id="KW-1133">Transmembrane helix</keyword>
<dbReference type="EMBL" id="CM001484">
    <property type="protein sequence ID" value="EIE99637.1"/>
    <property type="molecule type" value="Genomic_DNA"/>
</dbReference>
<dbReference type="eggNOG" id="ENOG5033AAH">
    <property type="taxonomic scope" value="Bacteria"/>
</dbReference>
<dbReference type="HOGENOM" id="CLU_120892_2_0_11"/>
<evidence type="ECO:0000313" key="3">
    <source>
        <dbReference type="Proteomes" id="UP000005087"/>
    </source>
</evidence>
<protein>
    <recommendedName>
        <fullName evidence="4">DUF3099 domain-containing protein</fullName>
    </recommendedName>
</protein>
<gene>
    <name evidence="2" type="ORF">SacglDRAFT_02752</name>
</gene>
<feature type="transmembrane region" description="Helical" evidence="1">
    <location>
        <begin position="62"/>
        <end position="80"/>
    </location>
</feature>
<dbReference type="STRING" id="928724.SacglDRAFT_02752"/>
<name>I1D3W3_9PSEU</name>
<evidence type="ECO:0000256" key="1">
    <source>
        <dbReference type="SAM" id="Phobius"/>
    </source>
</evidence>
<dbReference type="AlphaFoldDB" id="I1D3W3"/>
<dbReference type="Proteomes" id="UP000005087">
    <property type="component" value="Chromosome"/>
</dbReference>
<keyword evidence="1" id="KW-0812">Transmembrane</keyword>
<dbReference type="InterPro" id="IPR021449">
    <property type="entry name" value="DUF3099"/>
</dbReference>
<dbReference type="Pfam" id="PF11298">
    <property type="entry name" value="DUF3099"/>
    <property type="match status" value="1"/>
</dbReference>
<reference evidence="3" key="2">
    <citation type="submission" date="2012-01" db="EMBL/GenBank/DDBJ databases">
        <title>Noncontiguous Finished sequence of chromosome of Saccharomonospora glauca K62.</title>
        <authorList>
            <consortium name="US DOE Joint Genome Institute"/>
            <person name="Lucas S."/>
            <person name="Han J."/>
            <person name="Lapidus A."/>
            <person name="Cheng J.-F."/>
            <person name="Goodwin L."/>
            <person name="Pitluck S."/>
            <person name="Peters L."/>
            <person name="Mikhailova N."/>
            <person name="Held B."/>
            <person name="Detter J.C."/>
            <person name="Han C."/>
            <person name="Tapia R."/>
            <person name="Land M."/>
            <person name="Hauser L."/>
            <person name="Kyrpides N."/>
            <person name="Ivanova N."/>
            <person name="Pagani I."/>
            <person name="Brambilla E.-M."/>
            <person name="Klenk H.-P."/>
            <person name="Woyke T."/>
        </authorList>
    </citation>
    <scope>NUCLEOTIDE SEQUENCE [LARGE SCALE GENOMIC DNA]</scope>
    <source>
        <strain evidence="3">K62</strain>
    </source>
</reference>
<evidence type="ECO:0008006" key="4">
    <source>
        <dbReference type="Google" id="ProtNLM"/>
    </source>
</evidence>
<sequence length="121" mass="13714">MDTGGEAVKEHDKHAAPVLITEAAPSYDDEIAERRRKYVIMMSLRVPCLVLAGVFYHVWWLALALVLLSVPLPWVAVLIANDRPPRKAERVNKFQRRARAIESRTHRVIDSSEDTSGPRQS</sequence>
<keyword evidence="1" id="KW-0472">Membrane</keyword>
<keyword evidence="3" id="KW-1185">Reference proteome</keyword>
<accession>I1D3W3</accession>
<dbReference type="RefSeq" id="WP_005465303.1">
    <property type="nucleotide sequence ID" value="NZ_CM001484.1"/>
</dbReference>
<reference evidence="2 3" key="1">
    <citation type="submission" date="2011-09" db="EMBL/GenBank/DDBJ databases">
        <authorList>
            <consortium name="US DOE Joint Genome Institute (JGI-PGF)"/>
            <person name="Lucas S."/>
            <person name="Han J."/>
            <person name="Lapidus A."/>
            <person name="Cheng J.-F."/>
            <person name="Goodwin L."/>
            <person name="Pitluck S."/>
            <person name="Peters L."/>
            <person name="Land M.L."/>
            <person name="Hauser L."/>
            <person name="Brambilla E."/>
            <person name="Klenk H.-P."/>
            <person name="Woyke T.J."/>
        </authorList>
    </citation>
    <scope>NUCLEOTIDE SEQUENCE [LARGE SCALE GENOMIC DNA]</scope>
    <source>
        <strain evidence="2 3">K62</strain>
    </source>
</reference>
<evidence type="ECO:0000313" key="2">
    <source>
        <dbReference type="EMBL" id="EIE99637.1"/>
    </source>
</evidence>
<dbReference type="OrthoDB" id="5188998at2"/>
<organism evidence="2 3">
    <name type="scientific">Saccharomonospora glauca K62</name>
    <dbReference type="NCBI Taxonomy" id="928724"/>
    <lineage>
        <taxon>Bacteria</taxon>
        <taxon>Bacillati</taxon>
        <taxon>Actinomycetota</taxon>
        <taxon>Actinomycetes</taxon>
        <taxon>Pseudonocardiales</taxon>
        <taxon>Pseudonocardiaceae</taxon>
        <taxon>Saccharomonospora</taxon>
    </lineage>
</organism>
<proteinExistence type="predicted"/>